<keyword evidence="1" id="KW-0175">Coiled coil</keyword>
<dbReference type="Proteomes" id="UP001060012">
    <property type="component" value="Chromosome"/>
</dbReference>
<feature type="coiled-coil region" evidence="1">
    <location>
        <begin position="194"/>
        <end position="221"/>
    </location>
</feature>
<dbReference type="EMBL" id="CP100595">
    <property type="protein sequence ID" value="UTJ05101.1"/>
    <property type="molecule type" value="Genomic_DNA"/>
</dbReference>
<evidence type="ECO:0000313" key="2">
    <source>
        <dbReference type="EMBL" id="UTJ05101.1"/>
    </source>
</evidence>
<name>A0ABY5DYR1_9BACT</name>
<organism evidence="2 3">
    <name type="scientific">Arcobacter roscoffensis</name>
    <dbReference type="NCBI Taxonomy" id="2961520"/>
    <lineage>
        <taxon>Bacteria</taxon>
        <taxon>Pseudomonadati</taxon>
        <taxon>Campylobacterota</taxon>
        <taxon>Epsilonproteobacteria</taxon>
        <taxon>Campylobacterales</taxon>
        <taxon>Arcobacteraceae</taxon>
        <taxon>Arcobacter</taxon>
    </lineage>
</organism>
<keyword evidence="3" id="KW-1185">Reference proteome</keyword>
<sequence length="222" mass="26269">MFTSNINELNFLANIKKDNISSKNEEFLKEVKNSLDKDFKTDKTTSLSFENIKNISLEEIEYLFENEEDKQIAKNLRLATLFSNDENLSKAMFNTVLGKPFNMGFTFLSTKYEDKHNYFSSQNSNSSLSDLLHKSASYKINNENFKTTDKIPQEQLDEILLEINSFSFLDTLSSSYKNQYDTYKDENNDYSFLYNDYYLQYEQLKQEYKNVQNQNTNFIKQF</sequence>
<proteinExistence type="predicted"/>
<dbReference type="RefSeq" id="WP_254575282.1">
    <property type="nucleotide sequence ID" value="NZ_CP100595.1"/>
</dbReference>
<protein>
    <submittedName>
        <fullName evidence="2">Uncharacterized protein</fullName>
    </submittedName>
</protein>
<evidence type="ECO:0000313" key="3">
    <source>
        <dbReference type="Proteomes" id="UP001060012"/>
    </source>
</evidence>
<gene>
    <name evidence="2" type="ORF">NJU99_07415</name>
</gene>
<evidence type="ECO:0000256" key="1">
    <source>
        <dbReference type="SAM" id="Coils"/>
    </source>
</evidence>
<accession>A0ABY5DYR1</accession>
<reference evidence="2" key="1">
    <citation type="submission" date="2022-07" db="EMBL/GenBank/DDBJ databases">
        <title>Arcobacter roscoffensis sp. nov., a marine bacterium isolated from coastal seawater collected from Roscoff, France.</title>
        <authorList>
            <person name="Pascual J."/>
            <person name="Lepeaux C."/>
            <person name="Methner A."/>
            <person name="Overmann J."/>
        </authorList>
    </citation>
    <scope>NUCLEOTIDE SEQUENCE</scope>
    <source>
        <strain evidence="2">ARW1-2F2</strain>
    </source>
</reference>